<dbReference type="RefSeq" id="WP_121938453.1">
    <property type="nucleotide sequence ID" value="NZ_REFR01000011.1"/>
</dbReference>
<keyword evidence="1" id="KW-0812">Transmembrane</keyword>
<proteinExistence type="predicted"/>
<dbReference type="InterPro" id="IPR021913">
    <property type="entry name" value="DUF3526"/>
</dbReference>
<comment type="caution">
    <text evidence="2">The sequence shown here is derived from an EMBL/GenBank/DDBJ whole genome shotgun (WGS) entry which is preliminary data.</text>
</comment>
<reference evidence="2 3" key="1">
    <citation type="submission" date="2018-10" db="EMBL/GenBank/DDBJ databases">
        <title>Genomic Encyclopedia of Archaeal and Bacterial Type Strains, Phase II (KMG-II): from individual species to whole genera.</title>
        <authorList>
            <person name="Goeker M."/>
        </authorList>
    </citation>
    <scope>NUCLEOTIDE SEQUENCE [LARGE SCALE GENOMIC DNA]</scope>
    <source>
        <strain evidence="2 3">DSM 25217</strain>
    </source>
</reference>
<dbReference type="InParanoid" id="A0A3M0CVL1"/>
<keyword evidence="1" id="KW-1133">Transmembrane helix</keyword>
<dbReference type="Pfam" id="PF12040">
    <property type="entry name" value="DUF3526"/>
    <property type="match status" value="1"/>
</dbReference>
<feature type="transmembrane region" description="Helical" evidence="1">
    <location>
        <begin position="226"/>
        <end position="247"/>
    </location>
</feature>
<dbReference type="OrthoDB" id="6016419at2"/>
<sequence>MNRALLLLEYKQFFRSPLCALAAVITFVVSVYALTAAGTYHGRNQETHTDFTRSIETRLQAWHDELTAIETREDTRGAYAARPMNLRFPATLPPAPLAEFAVGAGMLLPHSAAITPWKNTANLFTNYQFANPTLLRYGTIDMSFVIVILLPLVMIAVSFDILAADRSTKRLQSILSQSIGPGQVMWTRLVFRNGVVLVAVLLPVLAVALAGGGFPPSTDRLARFAIWLIAAGVYAVFWLAVIAFVATRVRRAETVAATLVTVWGLLTLAIPAVAGTVGEAAFPTPSRLAYLSAMRSAQADANREVDRLTAGFLLDHPELTVGDESVPAYYRAAYLANSEVETRTSTILEQYERALEGRRQFIGWLQYLSPAIVAQNALSAAAGADADRYYRFQKEARGALRDLSALVGPAVVARQRITLADFDRYRPYAFEETPTPDLARRLSAPVGFLVLLSAFLLWGARARLNGSVERLL</sequence>
<dbReference type="Proteomes" id="UP000271227">
    <property type="component" value="Unassembled WGS sequence"/>
</dbReference>
<dbReference type="PANTHER" id="PTHR43471:SF14">
    <property type="entry name" value="ABC-2 TYPE TRANSPORT SYSTEM PERMEASE PROTEIN"/>
    <property type="match status" value="1"/>
</dbReference>
<evidence type="ECO:0000256" key="1">
    <source>
        <dbReference type="SAM" id="Phobius"/>
    </source>
</evidence>
<evidence type="ECO:0000313" key="2">
    <source>
        <dbReference type="EMBL" id="RMB07653.1"/>
    </source>
</evidence>
<feature type="transmembrane region" description="Helical" evidence="1">
    <location>
        <begin position="142"/>
        <end position="163"/>
    </location>
</feature>
<accession>A0A3M0CVL1</accession>
<gene>
    <name evidence="2" type="ORF">BXY39_1739</name>
</gene>
<name>A0A3M0CVL1_9PROT</name>
<feature type="transmembrane region" description="Helical" evidence="1">
    <location>
        <begin position="254"/>
        <end position="274"/>
    </location>
</feature>
<feature type="transmembrane region" description="Helical" evidence="1">
    <location>
        <begin position="195"/>
        <end position="214"/>
    </location>
</feature>
<dbReference type="PANTHER" id="PTHR43471">
    <property type="entry name" value="ABC TRANSPORTER PERMEASE"/>
    <property type="match status" value="1"/>
</dbReference>
<keyword evidence="1" id="KW-0472">Membrane</keyword>
<evidence type="ECO:0000313" key="3">
    <source>
        <dbReference type="Proteomes" id="UP000271227"/>
    </source>
</evidence>
<keyword evidence="3" id="KW-1185">Reference proteome</keyword>
<dbReference type="EMBL" id="REFR01000011">
    <property type="protein sequence ID" value="RMB07653.1"/>
    <property type="molecule type" value="Genomic_DNA"/>
</dbReference>
<dbReference type="AlphaFoldDB" id="A0A3M0CVL1"/>
<protein>
    <submittedName>
        <fullName evidence="2">ABC-2 type transport system permease protein</fullName>
    </submittedName>
</protein>
<organism evidence="2 3">
    <name type="scientific">Eilatimonas milleporae</name>
    <dbReference type="NCBI Taxonomy" id="911205"/>
    <lineage>
        <taxon>Bacteria</taxon>
        <taxon>Pseudomonadati</taxon>
        <taxon>Pseudomonadota</taxon>
        <taxon>Alphaproteobacteria</taxon>
        <taxon>Kordiimonadales</taxon>
        <taxon>Kordiimonadaceae</taxon>
        <taxon>Eilatimonas</taxon>
    </lineage>
</organism>